<comment type="caution">
    <text evidence="1">The sequence shown here is derived from an EMBL/GenBank/DDBJ whole genome shotgun (WGS) entry which is preliminary data.</text>
</comment>
<protein>
    <submittedName>
        <fullName evidence="1">Uncharacterized protein</fullName>
    </submittedName>
</protein>
<proteinExistence type="predicted"/>
<reference evidence="1 2" key="1">
    <citation type="journal article" date="2019" name="Sci. Rep.">
        <title>Orb-weaving spider Araneus ventricosus genome elucidates the spidroin gene catalogue.</title>
        <authorList>
            <person name="Kono N."/>
            <person name="Nakamura H."/>
            <person name="Ohtoshi R."/>
            <person name="Moran D.A.P."/>
            <person name="Shinohara A."/>
            <person name="Yoshida Y."/>
            <person name="Fujiwara M."/>
            <person name="Mori M."/>
            <person name="Tomita M."/>
            <person name="Arakawa K."/>
        </authorList>
    </citation>
    <scope>NUCLEOTIDE SEQUENCE [LARGE SCALE GENOMIC DNA]</scope>
</reference>
<gene>
    <name evidence="1" type="ORF">AVEN_84601_1</name>
</gene>
<sequence length="118" mass="13764">MSNPYEKEMEHLPKLLAQAETDEVSGFANRPEDILEDNFSDHESFSEHDMESEEHFVLSNRYQITRITPHEAHFSKLLPTPLVGKRYTKMDFACIMPMQMSDLGLETGLEPMTLYRRI</sequence>
<dbReference type="EMBL" id="BGPR01000136">
    <property type="protein sequence ID" value="GBL98104.1"/>
    <property type="molecule type" value="Genomic_DNA"/>
</dbReference>
<evidence type="ECO:0000313" key="1">
    <source>
        <dbReference type="EMBL" id="GBL98104.1"/>
    </source>
</evidence>
<name>A0A4Y2C456_ARAVE</name>
<organism evidence="1 2">
    <name type="scientific">Araneus ventricosus</name>
    <name type="common">Orbweaver spider</name>
    <name type="synonym">Epeira ventricosa</name>
    <dbReference type="NCBI Taxonomy" id="182803"/>
    <lineage>
        <taxon>Eukaryota</taxon>
        <taxon>Metazoa</taxon>
        <taxon>Ecdysozoa</taxon>
        <taxon>Arthropoda</taxon>
        <taxon>Chelicerata</taxon>
        <taxon>Arachnida</taxon>
        <taxon>Araneae</taxon>
        <taxon>Araneomorphae</taxon>
        <taxon>Entelegynae</taxon>
        <taxon>Araneoidea</taxon>
        <taxon>Araneidae</taxon>
        <taxon>Araneus</taxon>
    </lineage>
</organism>
<accession>A0A4Y2C456</accession>
<keyword evidence="2" id="KW-1185">Reference proteome</keyword>
<evidence type="ECO:0000313" key="2">
    <source>
        <dbReference type="Proteomes" id="UP000499080"/>
    </source>
</evidence>
<dbReference type="Proteomes" id="UP000499080">
    <property type="component" value="Unassembled WGS sequence"/>
</dbReference>
<dbReference type="AlphaFoldDB" id="A0A4Y2C456"/>